<reference evidence="5" key="2">
    <citation type="submission" date="2025-08" db="UniProtKB">
        <authorList>
            <consortium name="Ensembl"/>
        </authorList>
    </citation>
    <scope>IDENTIFICATION</scope>
</reference>
<dbReference type="Pfam" id="PF07654">
    <property type="entry name" value="C1-set"/>
    <property type="match status" value="3"/>
</dbReference>
<dbReference type="SMART" id="SM00407">
    <property type="entry name" value="IGc1"/>
    <property type="match status" value="3"/>
</dbReference>
<dbReference type="EMBL" id="AAPE02048172">
    <property type="status" value="NOT_ANNOTATED_CDS"/>
    <property type="molecule type" value="Genomic_DNA"/>
</dbReference>
<dbReference type="InterPro" id="IPR036179">
    <property type="entry name" value="Ig-like_dom_sf"/>
</dbReference>
<dbReference type="PROSITE" id="PS50835">
    <property type="entry name" value="IG_LIKE"/>
    <property type="match status" value="3"/>
</dbReference>
<reference evidence="5 6" key="1">
    <citation type="journal article" date="2011" name="Nature">
        <title>A high-resolution map of human evolutionary constraint using 29 mammals.</title>
        <authorList>
            <person name="Lindblad-Toh K."/>
            <person name="Garber M."/>
            <person name="Zuk O."/>
            <person name="Lin M.F."/>
            <person name="Parker B.J."/>
            <person name="Washietl S."/>
            <person name="Kheradpour P."/>
            <person name="Ernst J."/>
            <person name="Jordan G."/>
            <person name="Mauceli E."/>
            <person name="Ward L.D."/>
            <person name="Lowe C.B."/>
            <person name="Holloway A.K."/>
            <person name="Clamp M."/>
            <person name="Gnerre S."/>
            <person name="Alfoldi J."/>
            <person name="Beal K."/>
            <person name="Chang J."/>
            <person name="Clawson H."/>
            <person name="Cuff J."/>
            <person name="Di Palma F."/>
            <person name="Fitzgerald S."/>
            <person name="Flicek P."/>
            <person name="Guttman M."/>
            <person name="Hubisz M.J."/>
            <person name="Jaffe D.B."/>
            <person name="Jungreis I."/>
            <person name="Kent W.J."/>
            <person name="Kostka D."/>
            <person name="Lara M."/>
            <person name="Martins A.L."/>
            <person name="Massingham T."/>
            <person name="Moltke I."/>
            <person name="Raney B.J."/>
            <person name="Rasmussen M.D."/>
            <person name="Robinson J."/>
            <person name="Stark A."/>
            <person name="Vilella A.J."/>
            <person name="Wen J."/>
            <person name="Xie X."/>
            <person name="Zody M.C."/>
            <person name="Baldwin J."/>
            <person name="Bloom T."/>
            <person name="Chin C.W."/>
            <person name="Heiman D."/>
            <person name="Nicol R."/>
            <person name="Nusbaum C."/>
            <person name="Young S."/>
            <person name="Wilkinson J."/>
            <person name="Worley K.C."/>
            <person name="Kovar C.L."/>
            <person name="Muzny D.M."/>
            <person name="Gibbs R.A."/>
            <person name="Cree A."/>
            <person name="Dihn H.H."/>
            <person name="Fowler G."/>
            <person name="Jhangiani S."/>
            <person name="Joshi V."/>
            <person name="Lee S."/>
            <person name="Lewis L.R."/>
            <person name="Nazareth L.V."/>
            <person name="Okwuonu G."/>
            <person name="Santibanez J."/>
            <person name="Warren W.C."/>
            <person name="Mardis E.R."/>
            <person name="Weinstock G.M."/>
            <person name="Wilson R.K."/>
            <person name="Delehaunty K."/>
            <person name="Dooling D."/>
            <person name="Fronik C."/>
            <person name="Fulton L."/>
            <person name="Fulton B."/>
            <person name="Graves T."/>
            <person name="Minx P."/>
            <person name="Sodergren E."/>
            <person name="Birney E."/>
            <person name="Margulies E.H."/>
            <person name="Herrero J."/>
            <person name="Green E.D."/>
            <person name="Haussler D."/>
            <person name="Siepel A."/>
            <person name="Goldman N."/>
            <person name="Pollard K.S."/>
            <person name="Pedersen J.S."/>
            <person name="Lander E.S."/>
            <person name="Kellis M."/>
        </authorList>
    </citation>
    <scope>NUCLEOTIDE SEQUENCE [LARGE SCALE GENOMIC DNA]</scope>
</reference>
<protein>
    <recommendedName>
        <fullName evidence="4">Ig-like domain-containing protein</fullName>
    </recommendedName>
</protein>
<accession>G1Q798</accession>
<feature type="region of interest" description="Disordered" evidence="3">
    <location>
        <begin position="214"/>
        <end position="233"/>
    </location>
</feature>
<dbReference type="PANTHER" id="PTHR19944">
    <property type="entry name" value="MHC CLASS II-RELATED"/>
    <property type="match status" value="1"/>
</dbReference>
<dbReference type="Ensembl" id="ENSMLUT00000024965.1">
    <property type="protein sequence ID" value="ENSMLUP00000019581.1"/>
    <property type="gene ID" value="ENSMLUG00000023092.1"/>
</dbReference>
<evidence type="ECO:0000259" key="4">
    <source>
        <dbReference type="PROSITE" id="PS50835"/>
    </source>
</evidence>
<evidence type="ECO:0000256" key="1">
    <source>
        <dbReference type="ARBA" id="ARBA00023157"/>
    </source>
</evidence>
<dbReference type="HOGENOM" id="CLU_846056_0_0_1"/>
<feature type="domain" description="Ig-like" evidence="4">
    <location>
        <begin position="230"/>
        <end position="324"/>
    </location>
</feature>
<dbReference type="SUPFAM" id="SSF48726">
    <property type="entry name" value="Immunoglobulin"/>
    <property type="match status" value="3"/>
</dbReference>
<dbReference type="CDD" id="cd07699">
    <property type="entry name" value="IgC1_L"/>
    <property type="match status" value="3"/>
</dbReference>
<keyword evidence="1" id="KW-1015">Disulfide bond</keyword>
<evidence type="ECO:0000313" key="6">
    <source>
        <dbReference type="Proteomes" id="UP000001074"/>
    </source>
</evidence>
<dbReference type="GeneTree" id="ENSGT00940000163371"/>
<evidence type="ECO:0000313" key="5">
    <source>
        <dbReference type="Ensembl" id="ENSMLUP00000019581.1"/>
    </source>
</evidence>
<dbReference type="STRING" id="59463.ENSMLUP00000019581"/>
<dbReference type="InterPro" id="IPR003597">
    <property type="entry name" value="Ig_C1-set"/>
</dbReference>
<organism evidence="5 6">
    <name type="scientific">Myotis lucifugus</name>
    <name type="common">Little brown bat</name>
    <dbReference type="NCBI Taxonomy" id="59463"/>
    <lineage>
        <taxon>Eukaryota</taxon>
        <taxon>Metazoa</taxon>
        <taxon>Chordata</taxon>
        <taxon>Craniata</taxon>
        <taxon>Vertebrata</taxon>
        <taxon>Euteleostomi</taxon>
        <taxon>Mammalia</taxon>
        <taxon>Eutheria</taxon>
        <taxon>Laurasiatheria</taxon>
        <taxon>Chiroptera</taxon>
        <taxon>Yangochiroptera</taxon>
        <taxon>Vespertilionidae</taxon>
        <taxon>Myotis</taxon>
    </lineage>
</organism>
<dbReference type="InterPro" id="IPR013783">
    <property type="entry name" value="Ig-like_fold"/>
</dbReference>
<dbReference type="FunFam" id="2.60.40.10:FF:000283">
    <property type="entry name" value="Immunoglobulin kappa constant"/>
    <property type="match status" value="3"/>
</dbReference>
<dbReference type="AlphaFoldDB" id="G1Q798"/>
<dbReference type="InterPro" id="IPR003006">
    <property type="entry name" value="Ig/MHC_CS"/>
</dbReference>
<dbReference type="InterPro" id="IPR050160">
    <property type="entry name" value="MHC/Immunoglobulin"/>
</dbReference>
<name>G1Q798_MYOLU</name>
<evidence type="ECO:0000256" key="3">
    <source>
        <dbReference type="SAM" id="MobiDB-lite"/>
    </source>
</evidence>
<feature type="domain" description="Ig-like" evidence="4">
    <location>
        <begin position="6"/>
        <end position="100"/>
    </location>
</feature>
<dbReference type="PROSITE" id="PS00290">
    <property type="entry name" value="IG_MHC"/>
    <property type="match status" value="3"/>
</dbReference>
<dbReference type="InParanoid" id="G1Q798"/>
<dbReference type="Proteomes" id="UP000001074">
    <property type="component" value="Unassembled WGS sequence"/>
</dbReference>
<dbReference type="eggNOG" id="ENOG502RYIN">
    <property type="taxonomic scope" value="Eukaryota"/>
</dbReference>
<feature type="domain" description="Ig-like" evidence="4">
    <location>
        <begin position="123"/>
        <end position="215"/>
    </location>
</feature>
<keyword evidence="2" id="KW-0393">Immunoglobulin domain</keyword>
<dbReference type="Gene3D" id="2.60.40.10">
    <property type="entry name" value="Immunoglobulins"/>
    <property type="match status" value="3"/>
</dbReference>
<sequence>QPKSAPSVSLFPPSAEELANNKATLVCLMSDFYPGSVTVAWKANGTPVTQGVETTKPSKQSNNKYAASSYLSVSSQDWKSASAYSCQVTHDGKTVEKTVAPSECSCLPWCVCQTSTMHPKSAPSVSLFPPSAEELNNNKATLVCLMSDFYPGSVTVAWKANGTPVTQGVETTKPSKQSNNKYAASSYLSVSSQDWKSASAYSCQVTHDGWTLSLSPPAPPAPTGQPKSAPSVSLFPPSAEELANNKATLVCLMSDFYPGSVTVAWKANGTPVTQGVETTKPSKQSNNKYAASSYLSVSSQDWKSASAYSCQVTHDGKTVEKTVAPSECS</sequence>
<reference evidence="5" key="3">
    <citation type="submission" date="2025-09" db="UniProtKB">
        <authorList>
            <consortium name="Ensembl"/>
        </authorList>
    </citation>
    <scope>IDENTIFICATION</scope>
</reference>
<dbReference type="OMA" id="AECQPKS"/>
<dbReference type="PANTHER" id="PTHR19944:SF98">
    <property type="entry name" value="IG-LIKE DOMAIN-CONTAINING PROTEIN"/>
    <property type="match status" value="1"/>
</dbReference>
<keyword evidence="6" id="KW-1185">Reference proteome</keyword>
<evidence type="ECO:0000256" key="2">
    <source>
        <dbReference type="ARBA" id="ARBA00023319"/>
    </source>
</evidence>
<proteinExistence type="predicted"/>
<dbReference type="InterPro" id="IPR007110">
    <property type="entry name" value="Ig-like_dom"/>
</dbReference>